<organism evidence="9 10">
    <name type="scientific">Agrobacterium rubi TR3 = NBRC 13261</name>
    <dbReference type="NCBI Taxonomy" id="1368415"/>
    <lineage>
        <taxon>Bacteria</taxon>
        <taxon>Pseudomonadati</taxon>
        <taxon>Pseudomonadota</taxon>
        <taxon>Alphaproteobacteria</taxon>
        <taxon>Hyphomicrobiales</taxon>
        <taxon>Rhizobiaceae</taxon>
        <taxon>Rhizobium/Agrobacterium group</taxon>
        <taxon>Agrobacterium</taxon>
    </lineage>
</organism>
<dbReference type="SUPFAM" id="SSF81345">
    <property type="entry name" value="ABC transporter involved in vitamin B12 uptake, BtuC"/>
    <property type="match status" value="2"/>
</dbReference>
<evidence type="ECO:0000256" key="2">
    <source>
        <dbReference type="ARBA" id="ARBA00007935"/>
    </source>
</evidence>
<evidence type="ECO:0000256" key="6">
    <source>
        <dbReference type="ARBA" id="ARBA00022989"/>
    </source>
</evidence>
<comment type="subcellular location">
    <subcellularLocation>
        <location evidence="1">Cell membrane</location>
        <topology evidence="1">Multi-pass membrane protein</topology>
    </subcellularLocation>
</comment>
<keyword evidence="6 8" id="KW-1133">Transmembrane helix</keyword>
<sequence length="674" mass="69899">MSDATVVMRQRPPLKGTIIFLLLAISATALSLHGLAQSLPPLRWWQVVVSAKVSTPSETLVFYGLLPRITVALVAGFALGLGGAVFQQILGNQLAEPGLLGVSSGAGLALAASLLYAPLLWRSGPEIVALAGAGLALVLVLGVAFGRGMASHTLILAGVVVNLYCGALYSLLVLFNHDFLTDLLRWQAGSLQQSGWGGVTMLFPQVAIVSAAIFLMQRPMALLSLGDRTAKSLGVSSAAMKVSALACASMLAAFVTASFGIIGFIGLAAPALARALWPQSKARLMRSAVTGAVLLLFADQLVRILSQFAGDIPVGAAAGLLTGPLLVVLALRHRKASIPHNETDTSPSVDLRPTARVRGSLVALLLMTLVFAFFVGQSQTGWHIVMLSEFESAVTWRLPRVLAGAGAGACLAVSGFILQRTLRNPLASPDLLGIGHGAGLGLALAIILLPAASIWPKFAVASIGAIVVLGFVVVLSWRNAFQPERTLLIGVGLGSTMNSLLILVLAGGGPKAAALLSWFAGSTGGVGIDEAVAVCVVAVLALLSAIMCHRWLDLSALGDPTAGGLGVPLKTSRALSLLTASVATAAATIVIGPLSFVGLMIPHFVRMAGFRRAADSVVGCALFGALLMVFSDWLGRNVIWPWPMSPGLLAAFIGGPCLLWLIKKGERRLANRIK</sequence>
<feature type="transmembrane region" description="Helical" evidence="8">
    <location>
        <begin position="572"/>
        <end position="601"/>
    </location>
</feature>
<accession>A0A081D2X0</accession>
<dbReference type="CDD" id="cd06550">
    <property type="entry name" value="TM_ABC_iron-siderophores_like"/>
    <property type="match status" value="2"/>
</dbReference>
<comment type="similarity">
    <text evidence="2">Belongs to the binding-protein-dependent transport system permease family. FecCD subfamily.</text>
</comment>
<feature type="transmembrane region" description="Helical" evidence="8">
    <location>
        <begin position="361"/>
        <end position="378"/>
    </location>
</feature>
<feature type="transmembrane region" description="Helical" evidence="8">
    <location>
        <begin position="613"/>
        <end position="634"/>
    </location>
</feature>
<dbReference type="EMBL" id="BBJU01000034">
    <property type="protein sequence ID" value="GAK73266.1"/>
    <property type="molecule type" value="Genomic_DNA"/>
</dbReference>
<dbReference type="GO" id="GO:0022857">
    <property type="term" value="F:transmembrane transporter activity"/>
    <property type="evidence" value="ECO:0007669"/>
    <property type="project" value="InterPro"/>
</dbReference>
<feature type="transmembrane region" description="Helical" evidence="8">
    <location>
        <begin position="398"/>
        <end position="419"/>
    </location>
</feature>
<dbReference type="InterPro" id="IPR000522">
    <property type="entry name" value="ABC_transptr_permease_BtuC"/>
</dbReference>
<feature type="transmembrane region" description="Helical" evidence="8">
    <location>
        <begin position="640"/>
        <end position="662"/>
    </location>
</feature>
<dbReference type="InterPro" id="IPR037294">
    <property type="entry name" value="ABC_BtuC-like"/>
</dbReference>
<dbReference type="Proteomes" id="UP000028701">
    <property type="component" value="Unassembled WGS sequence"/>
</dbReference>
<feature type="transmembrane region" description="Helical" evidence="8">
    <location>
        <begin position="60"/>
        <end position="86"/>
    </location>
</feature>
<proteinExistence type="inferred from homology"/>
<keyword evidence="4" id="KW-1003">Cell membrane</keyword>
<feature type="transmembrane region" description="Helical" evidence="8">
    <location>
        <begin position="98"/>
        <end position="121"/>
    </location>
</feature>
<keyword evidence="5 8" id="KW-0812">Transmembrane</keyword>
<feature type="transmembrane region" description="Helical" evidence="8">
    <location>
        <begin position="259"/>
        <end position="277"/>
    </location>
</feature>
<evidence type="ECO:0000256" key="7">
    <source>
        <dbReference type="ARBA" id="ARBA00023136"/>
    </source>
</evidence>
<dbReference type="NCBIfam" id="NF007866">
    <property type="entry name" value="PRK10577.1-2"/>
    <property type="match status" value="1"/>
</dbReference>
<evidence type="ECO:0000256" key="3">
    <source>
        <dbReference type="ARBA" id="ARBA00022448"/>
    </source>
</evidence>
<comment type="caution">
    <text evidence="9">The sequence shown here is derived from an EMBL/GenBank/DDBJ whole genome shotgun (WGS) entry which is preliminary data.</text>
</comment>
<evidence type="ECO:0000256" key="5">
    <source>
        <dbReference type="ARBA" id="ARBA00022692"/>
    </source>
</evidence>
<feature type="transmembrane region" description="Helical" evidence="8">
    <location>
        <begin position="431"/>
        <end position="452"/>
    </location>
</feature>
<dbReference type="Pfam" id="PF01032">
    <property type="entry name" value="FecCD"/>
    <property type="match status" value="2"/>
</dbReference>
<dbReference type="GO" id="GO:0033214">
    <property type="term" value="P:siderophore-iron import into cell"/>
    <property type="evidence" value="ECO:0007669"/>
    <property type="project" value="TreeGrafter"/>
</dbReference>
<dbReference type="PANTHER" id="PTHR30472:SF37">
    <property type="entry name" value="FE(3+) DICITRATE TRANSPORT SYSTEM PERMEASE PROTEIN FECD-RELATED"/>
    <property type="match status" value="1"/>
</dbReference>
<feature type="transmembrane region" description="Helical" evidence="8">
    <location>
        <begin position="487"/>
        <end position="506"/>
    </location>
</feature>
<evidence type="ECO:0000256" key="4">
    <source>
        <dbReference type="ARBA" id="ARBA00022475"/>
    </source>
</evidence>
<feature type="transmembrane region" description="Helical" evidence="8">
    <location>
        <begin position="127"/>
        <end position="146"/>
    </location>
</feature>
<keyword evidence="3" id="KW-0813">Transport</keyword>
<dbReference type="GO" id="GO:0005886">
    <property type="term" value="C:plasma membrane"/>
    <property type="evidence" value="ECO:0007669"/>
    <property type="project" value="UniProtKB-SubCell"/>
</dbReference>
<dbReference type="AlphaFoldDB" id="A0A081D2X0"/>
<feature type="transmembrane region" description="Helical" evidence="8">
    <location>
        <begin position="312"/>
        <end position="331"/>
    </location>
</feature>
<evidence type="ECO:0000256" key="8">
    <source>
        <dbReference type="SAM" id="Phobius"/>
    </source>
</evidence>
<dbReference type="eggNOG" id="COG0609">
    <property type="taxonomic scope" value="Bacteria"/>
</dbReference>
<feature type="transmembrane region" description="Helical" evidence="8">
    <location>
        <begin position="195"/>
        <end position="215"/>
    </location>
</feature>
<feature type="transmembrane region" description="Helical" evidence="8">
    <location>
        <begin position="153"/>
        <end position="175"/>
    </location>
</feature>
<protein>
    <submittedName>
        <fullName evidence="9">Putative ABC transporter permease protein</fullName>
    </submittedName>
</protein>
<dbReference type="RefSeq" id="WP_045232685.1">
    <property type="nucleotide sequence ID" value="NZ_BBJU01000034.1"/>
</dbReference>
<evidence type="ECO:0000313" key="9">
    <source>
        <dbReference type="EMBL" id="GAK73266.1"/>
    </source>
</evidence>
<evidence type="ECO:0000256" key="1">
    <source>
        <dbReference type="ARBA" id="ARBA00004651"/>
    </source>
</evidence>
<evidence type="ECO:0000313" key="10">
    <source>
        <dbReference type="Proteomes" id="UP000028701"/>
    </source>
</evidence>
<feature type="transmembrane region" description="Helical" evidence="8">
    <location>
        <begin position="458"/>
        <end position="475"/>
    </location>
</feature>
<dbReference type="PANTHER" id="PTHR30472">
    <property type="entry name" value="FERRIC ENTEROBACTIN TRANSPORT SYSTEM PERMEASE PROTEIN"/>
    <property type="match status" value="1"/>
</dbReference>
<keyword evidence="7 8" id="KW-0472">Membrane</keyword>
<gene>
    <name evidence="9" type="ORF">RRU01S_34_00220</name>
</gene>
<reference evidence="9 10" key="1">
    <citation type="submission" date="2014-08" db="EMBL/GenBank/DDBJ databases">
        <title>Whole genome shotgun sequence of Rhizobium rubi NBRC 13261.</title>
        <authorList>
            <person name="Katano-Makiyama Y."/>
            <person name="Hosoyama A."/>
            <person name="Hashimoto M."/>
            <person name="Hosoyama Y."/>
            <person name="Noguchi M."/>
            <person name="Tsuchikane K."/>
            <person name="Uohara A."/>
            <person name="Ohji S."/>
            <person name="Ichikawa N."/>
            <person name="Kimura A."/>
            <person name="Yamazoe A."/>
            <person name="Fujita N."/>
        </authorList>
    </citation>
    <scope>NUCLEOTIDE SEQUENCE [LARGE SCALE GENOMIC DNA]</scope>
    <source>
        <strain evidence="9 10">NBRC 13261</strain>
    </source>
</reference>
<dbReference type="Gene3D" id="1.10.3470.10">
    <property type="entry name" value="ABC transporter involved in vitamin B12 uptake, BtuC"/>
    <property type="match status" value="2"/>
</dbReference>
<name>A0A081D2X0_9HYPH</name>